<dbReference type="RefSeq" id="WP_013683984.1">
    <property type="nucleotide sequence ID" value="NC_015320.1"/>
</dbReference>
<dbReference type="Gene3D" id="3.40.140.10">
    <property type="entry name" value="Cytidine Deaminase, domain 2"/>
    <property type="match status" value="1"/>
</dbReference>
<dbReference type="NCBIfam" id="TIGR00129">
    <property type="entry name" value="fdhD_narQ"/>
    <property type="match status" value="1"/>
</dbReference>
<dbReference type="SUPFAM" id="SSF53927">
    <property type="entry name" value="Cytidine deaminase-like"/>
    <property type="match status" value="1"/>
</dbReference>
<dbReference type="HOGENOM" id="CLU_056887_4_2_2"/>
<dbReference type="InterPro" id="IPR003786">
    <property type="entry name" value="FdhD"/>
</dbReference>
<accession>F2KNC1</accession>
<evidence type="ECO:0000256" key="2">
    <source>
        <dbReference type="ARBA" id="ARBA00023150"/>
    </source>
</evidence>
<dbReference type="eggNOG" id="arCOG04358">
    <property type="taxonomic scope" value="Archaea"/>
</dbReference>
<dbReference type="EMBL" id="CP002588">
    <property type="protein sequence ID" value="AEA47323.1"/>
    <property type="molecule type" value="Genomic_DNA"/>
</dbReference>
<dbReference type="GO" id="GO:0016783">
    <property type="term" value="F:sulfurtransferase activity"/>
    <property type="evidence" value="ECO:0007669"/>
    <property type="project" value="InterPro"/>
</dbReference>
<proteinExistence type="predicted"/>
<dbReference type="PANTHER" id="PTHR30592:SF1">
    <property type="entry name" value="SULFUR CARRIER PROTEIN FDHD"/>
    <property type="match status" value="1"/>
</dbReference>
<dbReference type="Gene3D" id="3.10.20.10">
    <property type="match status" value="1"/>
</dbReference>
<keyword evidence="1" id="KW-0963">Cytoplasm</keyword>
<dbReference type="Pfam" id="PF02634">
    <property type="entry name" value="FdhD-NarQ"/>
    <property type="match status" value="1"/>
</dbReference>
<dbReference type="KEGG" id="ave:Arcve_1318"/>
<dbReference type="GO" id="GO:0006777">
    <property type="term" value="P:Mo-molybdopterin cofactor biosynthetic process"/>
    <property type="evidence" value="ECO:0007669"/>
    <property type="project" value="UniProtKB-KW"/>
</dbReference>
<sequence>MEIKKLGDTLEIAVERNLRVTVNDISFGMACTPSNIEELILGFMVTEGIANPDGVKVTINGENVEVIIEDDAKVKITSSGSIGIEEGELKRVNAGEKFGIDELKSALEYLEVEEYKRTRGYHIAAVVSKKGLEARAYDVGRHNAVDKAVGMCIKKGIALDRTFLLISGRISRGIAAKCVRAGIPLIVSKAAILDSAIELCRLTGLSAVSFATNIAVKGDALEI</sequence>
<dbReference type="STRING" id="693661.Arcve_1318"/>
<gene>
    <name evidence="3" type="ordered locus">Arcve_1318</name>
</gene>
<evidence type="ECO:0000313" key="4">
    <source>
        <dbReference type="Proteomes" id="UP000008136"/>
    </source>
</evidence>
<name>F2KNC1_ARCVS</name>
<evidence type="ECO:0000313" key="3">
    <source>
        <dbReference type="EMBL" id="AEA47323.1"/>
    </source>
</evidence>
<dbReference type="Proteomes" id="UP000008136">
    <property type="component" value="Chromosome"/>
</dbReference>
<dbReference type="AlphaFoldDB" id="F2KNC1"/>
<keyword evidence="2" id="KW-0501">Molybdenum cofactor biosynthesis</keyword>
<reference evidence="3 4" key="1">
    <citation type="submission" date="2011-03" db="EMBL/GenBank/DDBJ databases">
        <title>The complete genome of Archaeoglobus veneficus SNP6.</title>
        <authorList>
            <consortium name="US DOE Joint Genome Institute (JGI-PGF)"/>
            <person name="Lucas S."/>
            <person name="Copeland A."/>
            <person name="Lapidus A."/>
            <person name="Bruce D."/>
            <person name="Goodwin L."/>
            <person name="Pitluck S."/>
            <person name="Kyrpides N."/>
            <person name="Mavromatis K."/>
            <person name="Pagani I."/>
            <person name="Ivanova N."/>
            <person name="Mikhailova N."/>
            <person name="Lu M."/>
            <person name="Detter J.C."/>
            <person name="Tapia R."/>
            <person name="Han C."/>
            <person name="Land M."/>
            <person name="Hauser L."/>
            <person name="Markowitz V."/>
            <person name="Cheng J.-F."/>
            <person name="Hugenholtz P."/>
            <person name="Woyke T."/>
            <person name="Wu D."/>
            <person name="Spring S."/>
            <person name="Brambilla E."/>
            <person name="Klenk H.-P."/>
            <person name="Eisen J.A."/>
        </authorList>
    </citation>
    <scope>NUCLEOTIDE SEQUENCE [LARGE SCALE GENOMIC DNA]</scope>
    <source>
        <strain>SNP6</strain>
    </source>
</reference>
<evidence type="ECO:0000256" key="1">
    <source>
        <dbReference type="ARBA" id="ARBA00022490"/>
    </source>
</evidence>
<protein>
    <submittedName>
        <fullName evidence="3">Formate dehydrogenase family accessory protein FdhD</fullName>
    </submittedName>
</protein>
<organism evidence="3 4">
    <name type="scientific">Archaeoglobus veneficus (strain DSM 11195 / SNP6)</name>
    <dbReference type="NCBI Taxonomy" id="693661"/>
    <lineage>
        <taxon>Archaea</taxon>
        <taxon>Methanobacteriati</taxon>
        <taxon>Methanobacteriota</taxon>
        <taxon>Archaeoglobi</taxon>
        <taxon>Archaeoglobales</taxon>
        <taxon>Archaeoglobaceae</taxon>
        <taxon>Archaeoglobus</taxon>
    </lineage>
</organism>
<dbReference type="PIRSF" id="PIRSF015626">
    <property type="entry name" value="FdhD"/>
    <property type="match status" value="1"/>
</dbReference>
<keyword evidence="4" id="KW-1185">Reference proteome</keyword>
<dbReference type="InterPro" id="IPR016193">
    <property type="entry name" value="Cytidine_deaminase-like"/>
</dbReference>
<dbReference type="PANTHER" id="PTHR30592">
    <property type="entry name" value="FORMATE DEHYDROGENASE"/>
    <property type="match status" value="1"/>
</dbReference>
<dbReference type="GeneID" id="10394439"/>